<feature type="compositionally biased region" description="Basic and acidic residues" evidence="9">
    <location>
        <begin position="152"/>
        <end position="164"/>
    </location>
</feature>
<dbReference type="SUPFAM" id="SSF50911">
    <property type="entry name" value="Mannose 6-phosphate receptor domain"/>
    <property type="match status" value="1"/>
</dbReference>
<dbReference type="PANTHER" id="PTHR15071">
    <property type="entry name" value="MANNOSE-6-PHOSPHATE RECEPTOR FAMILY MEMBER"/>
    <property type="match status" value="1"/>
</dbReference>
<evidence type="ECO:0000256" key="3">
    <source>
        <dbReference type="ARBA" id="ARBA00022692"/>
    </source>
</evidence>
<gene>
    <name evidence="13" type="ORF">EPUS_05694</name>
</gene>
<keyword evidence="2" id="KW-0813">Transport</keyword>
<evidence type="ECO:0000256" key="7">
    <source>
        <dbReference type="ARBA" id="ARBA00023157"/>
    </source>
</evidence>
<reference evidence="14" key="1">
    <citation type="journal article" date="2014" name="BMC Genomics">
        <title>Genome characteristics reveal the impact of lichenization on lichen-forming fungus Endocarpon pusillum Hedwig (Verrucariales, Ascomycota).</title>
        <authorList>
            <person name="Wang Y.-Y."/>
            <person name="Liu B."/>
            <person name="Zhang X.-Y."/>
            <person name="Zhou Q.-M."/>
            <person name="Zhang T."/>
            <person name="Li H."/>
            <person name="Yu Y.-F."/>
            <person name="Zhang X.-L."/>
            <person name="Hao X.-Y."/>
            <person name="Wang M."/>
            <person name="Wang L."/>
            <person name="Wei J.-C."/>
        </authorList>
    </citation>
    <scope>NUCLEOTIDE SEQUENCE [LARGE SCALE GENOMIC DNA]</scope>
    <source>
        <strain evidence="14">Z07020 / HMAS-L-300199</strain>
    </source>
</reference>
<dbReference type="OMA" id="RTKSTIM"/>
<dbReference type="Pfam" id="PF02157">
    <property type="entry name" value="Man-6-P_recep"/>
    <property type="match status" value="1"/>
</dbReference>
<feature type="transmembrane region" description="Helical" evidence="10">
    <location>
        <begin position="246"/>
        <end position="267"/>
    </location>
</feature>
<feature type="region of interest" description="Disordered" evidence="9">
    <location>
        <begin position="141"/>
        <end position="188"/>
    </location>
</feature>
<sequence>MIVSSFPLSLLALLLPSTLAADSKPPPKPCTIHSPSTGSYYDLRPLDLSLAQQSTPSKSKDLRTDSWHAKGYDYPANFSLNICGPVIESLADVDGIPASRWKNVSAFYRLASTTHSIGQMNSELVFRGRSLVLNYTGGSPCPELDDDGNPARAEDSNLRARKIIDDDDDGRSKHPKSSSGSSSSSNRRKSSLISLHCDRSPALSTHPSLSFLGTTDHCVYAFEARSRYFCGGATSSSDEPGSMGPGGIFGVIIVIALLAYLVGGCAYQRIVMRQRGWKQCPNYGVWSGIVEFVKVSCWSYCLGGGRGTGGGAVRLPDLWDD</sequence>
<evidence type="ECO:0000313" key="14">
    <source>
        <dbReference type="Proteomes" id="UP000019373"/>
    </source>
</evidence>
<dbReference type="SMART" id="SM01404">
    <property type="entry name" value="CIMR"/>
    <property type="match status" value="1"/>
</dbReference>
<feature type="domain" description="MRH" evidence="12">
    <location>
        <begin position="28"/>
        <end position="232"/>
    </location>
</feature>
<dbReference type="GO" id="GO:0007034">
    <property type="term" value="P:vacuolar transport"/>
    <property type="evidence" value="ECO:0007669"/>
    <property type="project" value="TreeGrafter"/>
</dbReference>
<dbReference type="GeneID" id="19240642"/>
<evidence type="ECO:0000256" key="2">
    <source>
        <dbReference type="ARBA" id="ARBA00022448"/>
    </source>
</evidence>
<dbReference type="RefSeq" id="XP_007801717.1">
    <property type="nucleotide sequence ID" value="XM_007803526.1"/>
</dbReference>
<accession>U1HQF9</accession>
<keyword evidence="4 11" id="KW-0732">Signal</keyword>
<evidence type="ECO:0000256" key="1">
    <source>
        <dbReference type="ARBA" id="ARBA00004308"/>
    </source>
</evidence>
<dbReference type="AlphaFoldDB" id="U1HQF9"/>
<dbReference type="GO" id="GO:0005770">
    <property type="term" value="C:late endosome"/>
    <property type="evidence" value="ECO:0007669"/>
    <property type="project" value="TreeGrafter"/>
</dbReference>
<dbReference type="eggNOG" id="KOG4504">
    <property type="taxonomic scope" value="Eukaryota"/>
</dbReference>
<keyword evidence="6 10" id="KW-0472">Membrane</keyword>
<keyword evidence="8" id="KW-0325">Glycoprotein</keyword>
<proteinExistence type="predicted"/>
<keyword evidence="7" id="KW-1015">Disulfide bond</keyword>
<dbReference type="GO" id="GO:0000139">
    <property type="term" value="C:Golgi membrane"/>
    <property type="evidence" value="ECO:0007669"/>
    <property type="project" value="UniProtKB-SubCell"/>
</dbReference>
<evidence type="ECO:0000256" key="8">
    <source>
        <dbReference type="ARBA" id="ARBA00023180"/>
    </source>
</evidence>
<dbReference type="PANTHER" id="PTHR15071:SF0">
    <property type="entry name" value="MANNOSE 6-PHOSPHATE RECEPTOR-LIKE PROTEIN 1"/>
    <property type="match status" value="1"/>
</dbReference>
<feature type="chain" id="PRO_5004613686" description="MRH domain-containing protein" evidence="11">
    <location>
        <begin position="21"/>
        <end position="321"/>
    </location>
</feature>
<evidence type="ECO:0000256" key="11">
    <source>
        <dbReference type="SAM" id="SignalP"/>
    </source>
</evidence>
<protein>
    <recommendedName>
        <fullName evidence="12">MRH domain-containing protein</fullName>
    </recommendedName>
</protein>
<dbReference type="Proteomes" id="UP000019373">
    <property type="component" value="Unassembled WGS sequence"/>
</dbReference>
<dbReference type="InterPro" id="IPR028927">
    <property type="entry name" value="Man-6-P_rcpt"/>
</dbReference>
<dbReference type="InterPro" id="IPR044865">
    <property type="entry name" value="MRH_dom"/>
</dbReference>
<evidence type="ECO:0000259" key="12">
    <source>
        <dbReference type="PROSITE" id="PS51914"/>
    </source>
</evidence>
<keyword evidence="3 10" id="KW-0812">Transmembrane</keyword>
<evidence type="ECO:0000256" key="10">
    <source>
        <dbReference type="SAM" id="Phobius"/>
    </source>
</evidence>
<evidence type="ECO:0000313" key="13">
    <source>
        <dbReference type="EMBL" id="ERF72640.1"/>
    </source>
</evidence>
<dbReference type="Gene3D" id="2.70.130.10">
    <property type="entry name" value="Mannose-6-phosphate receptor binding domain"/>
    <property type="match status" value="1"/>
</dbReference>
<evidence type="ECO:0000256" key="5">
    <source>
        <dbReference type="ARBA" id="ARBA00022989"/>
    </source>
</evidence>
<keyword evidence="14" id="KW-1185">Reference proteome</keyword>
<dbReference type="GO" id="GO:0010008">
    <property type="term" value="C:endosome membrane"/>
    <property type="evidence" value="ECO:0007669"/>
    <property type="project" value="UniProtKB-SubCell"/>
</dbReference>
<dbReference type="EMBL" id="KE721068">
    <property type="protein sequence ID" value="ERF72640.1"/>
    <property type="molecule type" value="Genomic_DNA"/>
</dbReference>
<evidence type="ECO:0000256" key="4">
    <source>
        <dbReference type="ARBA" id="ARBA00022729"/>
    </source>
</evidence>
<comment type="subcellular location">
    <subcellularLocation>
        <location evidence="1">Endomembrane system</location>
    </subcellularLocation>
</comment>
<dbReference type="InterPro" id="IPR009011">
    <property type="entry name" value="Man6P_isomerase_rcpt-bd_dom_sf"/>
</dbReference>
<dbReference type="HOGENOM" id="CLU_064145_0_0_1"/>
<name>U1HQF9_ENDPU</name>
<evidence type="ECO:0000256" key="6">
    <source>
        <dbReference type="ARBA" id="ARBA00023136"/>
    </source>
</evidence>
<organism evidence="13 14">
    <name type="scientific">Endocarpon pusillum (strain Z07020 / HMAS-L-300199)</name>
    <name type="common">Lichen-forming fungus</name>
    <dbReference type="NCBI Taxonomy" id="1263415"/>
    <lineage>
        <taxon>Eukaryota</taxon>
        <taxon>Fungi</taxon>
        <taxon>Dikarya</taxon>
        <taxon>Ascomycota</taxon>
        <taxon>Pezizomycotina</taxon>
        <taxon>Eurotiomycetes</taxon>
        <taxon>Chaetothyriomycetidae</taxon>
        <taxon>Verrucariales</taxon>
        <taxon>Verrucariaceae</taxon>
        <taxon>Endocarpon</taxon>
    </lineage>
</organism>
<feature type="signal peptide" evidence="11">
    <location>
        <begin position="1"/>
        <end position="20"/>
    </location>
</feature>
<dbReference type="PROSITE" id="PS51914">
    <property type="entry name" value="MRH"/>
    <property type="match status" value="1"/>
</dbReference>
<keyword evidence="5 10" id="KW-1133">Transmembrane helix</keyword>
<dbReference type="OrthoDB" id="4504960at2759"/>
<evidence type="ECO:0000256" key="9">
    <source>
        <dbReference type="SAM" id="MobiDB-lite"/>
    </source>
</evidence>